<keyword evidence="7 11" id="KW-0067">ATP-binding</keyword>
<dbReference type="InterPro" id="IPR000719">
    <property type="entry name" value="Prot_kinase_dom"/>
</dbReference>
<dbReference type="Pfam" id="PF00069">
    <property type="entry name" value="Pkinase"/>
    <property type="match status" value="1"/>
</dbReference>
<dbReference type="PROSITE" id="PS00108">
    <property type="entry name" value="PROTEIN_KINASE_ST"/>
    <property type="match status" value="1"/>
</dbReference>
<evidence type="ECO:0000313" key="14">
    <source>
        <dbReference type="EMBL" id="CAL5136835.1"/>
    </source>
</evidence>
<evidence type="ECO:0000256" key="11">
    <source>
        <dbReference type="PROSITE-ProRule" id="PRU10141"/>
    </source>
</evidence>
<evidence type="ECO:0000256" key="7">
    <source>
        <dbReference type="ARBA" id="ARBA00022840"/>
    </source>
</evidence>
<accession>A0AAV2TI57</accession>
<dbReference type="EMBL" id="CAXLJL010000356">
    <property type="protein sequence ID" value="CAL5136835.1"/>
    <property type="molecule type" value="Genomic_DNA"/>
</dbReference>
<dbReference type="PANTHER" id="PTHR24056:SF233">
    <property type="entry name" value="CYCLIN-DEPENDENT KINASE 9"/>
    <property type="match status" value="1"/>
</dbReference>
<keyword evidence="4" id="KW-0808">Transferase</keyword>
<dbReference type="PROSITE" id="PS00107">
    <property type="entry name" value="PROTEIN_KINASE_ATP"/>
    <property type="match status" value="1"/>
</dbReference>
<evidence type="ECO:0000313" key="15">
    <source>
        <dbReference type="Proteomes" id="UP001497525"/>
    </source>
</evidence>
<dbReference type="GO" id="GO:0008353">
    <property type="term" value="F:RNA polymerase II CTD heptapeptide repeat kinase activity"/>
    <property type="evidence" value="ECO:0007669"/>
    <property type="project" value="TreeGrafter"/>
</dbReference>
<evidence type="ECO:0000256" key="12">
    <source>
        <dbReference type="RuleBase" id="RU000304"/>
    </source>
</evidence>
<feature type="binding site" evidence="11">
    <location>
        <position position="69"/>
    </location>
    <ligand>
        <name>ATP</name>
        <dbReference type="ChEBI" id="CHEBI:30616"/>
    </ligand>
</feature>
<evidence type="ECO:0000256" key="8">
    <source>
        <dbReference type="ARBA" id="ARBA00023242"/>
    </source>
</evidence>
<dbReference type="InterPro" id="IPR011009">
    <property type="entry name" value="Kinase-like_dom_sf"/>
</dbReference>
<dbReference type="InterPro" id="IPR008271">
    <property type="entry name" value="Ser/Thr_kinase_AS"/>
</dbReference>
<dbReference type="Gene3D" id="3.30.200.20">
    <property type="entry name" value="Phosphorylase Kinase, domain 1"/>
    <property type="match status" value="1"/>
</dbReference>
<protein>
    <recommendedName>
        <fullName evidence="13">Protein kinase domain-containing protein</fullName>
    </recommendedName>
</protein>
<organism evidence="14 15">
    <name type="scientific">Calicophoron daubneyi</name>
    <name type="common">Rumen fluke</name>
    <name type="synonym">Paramphistomum daubneyi</name>
    <dbReference type="NCBI Taxonomy" id="300641"/>
    <lineage>
        <taxon>Eukaryota</taxon>
        <taxon>Metazoa</taxon>
        <taxon>Spiralia</taxon>
        <taxon>Lophotrochozoa</taxon>
        <taxon>Platyhelminthes</taxon>
        <taxon>Trematoda</taxon>
        <taxon>Digenea</taxon>
        <taxon>Plagiorchiida</taxon>
        <taxon>Pronocephalata</taxon>
        <taxon>Paramphistomoidea</taxon>
        <taxon>Paramphistomidae</taxon>
        <taxon>Calicophoron</taxon>
    </lineage>
</organism>
<dbReference type="AlphaFoldDB" id="A0AAV2TI57"/>
<sequence>MDDCELDLLRKELEADHTDALKYVDRELEKKARTVVVDDYERLENIGQGTFGEVFKVRHKVTKEQFALKRLKIEQETEGFPVTALREIRILRSLSHENIVCLRDVCHKRANPSSNYRYEFYLLFELCEHDLGALLARKIDFNLGIKKSIMKQLFTGLFYLHKNNVLHRDLKTSNILIGKGGILKIADFGLARLTVVSARPDRPPRYTSRVVTLWYRPPEILLNDRSYGRPVDMWGAGCIMAELWTRCPIMQGDIELTQLNLIIQLCGSITPEVWPEVRNLEAYQKIKLPKDVRRHVREKLSPQISCPSAVDLIDKLLMLDPSKRLSADQALAHDFFQEDPPPGELSSLCKNRNSFMECPGQVDRIRPGMNNFRGVAPNAPPNFVRRVPVAPGAVGAAPGFPVQSGAGVPYRYRGLPPEQDTSNISDRIF</sequence>
<keyword evidence="6" id="KW-0418">Kinase</keyword>
<evidence type="ECO:0000256" key="2">
    <source>
        <dbReference type="ARBA" id="ARBA00006485"/>
    </source>
</evidence>
<feature type="domain" description="Protein kinase" evidence="13">
    <location>
        <begin position="40"/>
        <end position="336"/>
    </location>
</feature>
<comment type="catalytic activity">
    <reaction evidence="9">
        <text>L-threonyl-[protein] + ATP = O-phospho-L-threonyl-[protein] + ADP + H(+)</text>
        <dbReference type="Rhea" id="RHEA:46608"/>
        <dbReference type="Rhea" id="RHEA-COMP:11060"/>
        <dbReference type="Rhea" id="RHEA-COMP:11605"/>
        <dbReference type="ChEBI" id="CHEBI:15378"/>
        <dbReference type="ChEBI" id="CHEBI:30013"/>
        <dbReference type="ChEBI" id="CHEBI:30616"/>
        <dbReference type="ChEBI" id="CHEBI:61977"/>
        <dbReference type="ChEBI" id="CHEBI:456216"/>
        <dbReference type="EC" id="2.7.11.22"/>
    </reaction>
</comment>
<dbReference type="FunFam" id="3.30.200.20:FF:000124">
    <property type="entry name" value="Cyclin-dependent kinase 4"/>
    <property type="match status" value="1"/>
</dbReference>
<dbReference type="GO" id="GO:0004693">
    <property type="term" value="F:cyclin-dependent protein serine/threonine kinase activity"/>
    <property type="evidence" value="ECO:0007669"/>
    <property type="project" value="UniProtKB-EC"/>
</dbReference>
<dbReference type="Gene3D" id="1.10.510.10">
    <property type="entry name" value="Transferase(Phosphotransferase) domain 1"/>
    <property type="match status" value="1"/>
</dbReference>
<proteinExistence type="inferred from homology"/>
<dbReference type="GO" id="GO:0005524">
    <property type="term" value="F:ATP binding"/>
    <property type="evidence" value="ECO:0007669"/>
    <property type="project" value="UniProtKB-UniRule"/>
</dbReference>
<dbReference type="InterPro" id="IPR017441">
    <property type="entry name" value="Protein_kinase_ATP_BS"/>
</dbReference>
<evidence type="ECO:0000256" key="6">
    <source>
        <dbReference type="ARBA" id="ARBA00022777"/>
    </source>
</evidence>
<keyword evidence="5 11" id="KW-0547">Nucleotide-binding</keyword>
<name>A0AAV2TI57_CALDB</name>
<dbReference type="GO" id="GO:0005634">
    <property type="term" value="C:nucleus"/>
    <property type="evidence" value="ECO:0007669"/>
    <property type="project" value="UniProtKB-SubCell"/>
</dbReference>
<evidence type="ECO:0000256" key="5">
    <source>
        <dbReference type="ARBA" id="ARBA00022741"/>
    </source>
</evidence>
<evidence type="ECO:0000256" key="3">
    <source>
        <dbReference type="ARBA" id="ARBA00022527"/>
    </source>
</evidence>
<evidence type="ECO:0000259" key="13">
    <source>
        <dbReference type="PROSITE" id="PS50011"/>
    </source>
</evidence>
<evidence type="ECO:0000256" key="9">
    <source>
        <dbReference type="ARBA" id="ARBA00047811"/>
    </source>
</evidence>
<comment type="catalytic activity">
    <reaction evidence="10">
        <text>L-seryl-[protein] + ATP = O-phospho-L-seryl-[protein] + ADP + H(+)</text>
        <dbReference type="Rhea" id="RHEA:17989"/>
        <dbReference type="Rhea" id="RHEA-COMP:9863"/>
        <dbReference type="Rhea" id="RHEA-COMP:11604"/>
        <dbReference type="ChEBI" id="CHEBI:15378"/>
        <dbReference type="ChEBI" id="CHEBI:29999"/>
        <dbReference type="ChEBI" id="CHEBI:30616"/>
        <dbReference type="ChEBI" id="CHEBI:83421"/>
        <dbReference type="ChEBI" id="CHEBI:456216"/>
        <dbReference type="EC" id="2.7.11.22"/>
    </reaction>
</comment>
<comment type="subcellular location">
    <subcellularLocation>
        <location evidence="1">Nucleus</location>
    </subcellularLocation>
</comment>
<dbReference type="InterPro" id="IPR050108">
    <property type="entry name" value="CDK"/>
</dbReference>
<dbReference type="PROSITE" id="PS50011">
    <property type="entry name" value="PROTEIN_KINASE_DOM"/>
    <property type="match status" value="1"/>
</dbReference>
<dbReference type="SUPFAM" id="SSF56112">
    <property type="entry name" value="Protein kinase-like (PK-like)"/>
    <property type="match status" value="1"/>
</dbReference>
<evidence type="ECO:0000256" key="10">
    <source>
        <dbReference type="ARBA" id="ARBA00048367"/>
    </source>
</evidence>
<dbReference type="SMART" id="SM00220">
    <property type="entry name" value="S_TKc"/>
    <property type="match status" value="1"/>
</dbReference>
<keyword evidence="8" id="KW-0539">Nucleus</keyword>
<dbReference type="Proteomes" id="UP001497525">
    <property type="component" value="Unassembled WGS sequence"/>
</dbReference>
<comment type="caution">
    <text evidence="14">The sequence shown here is derived from an EMBL/GenBank/DDBJ whole genome shotgun (WGS) entry which is preliminary data.</text>
</comment>
<evidence type="ECO:0000256" key="4">
    <source>
        <dbReference type="ARBA" id="ARBA00022679"/>
    </source>
</evidence>
<comment type="similarity">
    <text evidence="2">Belongs to the protein kinase superfamily. CMGC Ser/Thr protein kinase family. CDC2/CDKX subfamily.</text>
</comment>
<evidence type="ECO:0000256" key="1">
    <source>
        <dbReference type="ARBA" id="ARBA00004123"/>
    </source>
</evidence>
<keyword evidence="3 12" id="KW-0723">Serine/threonine-protein kinase</keyword>
<dbReference type="PANTHER" id="PTHR24056">
    <property type="entry name" value="CELL DIVISION PROTEIN KINASE"/>
    <property type="match status" value="1"/>
</dbReference>
<dbReference type="FunFam" id="1.10.510.10:FF:000203">
    <property type="entry name" value="Cyclin-dependent kinase 9"/>
    <property type="match status" value="1"/>
</dbReference>
<reference evidence="14" key="1">
    <citation type="submission" date="2024-06" db="EMBL/GenBank/DDBJ databases">
        <authorList>
            <person name="Liu X."/>
            <person name="Lenzi L."/>
            <person name="Haldenby T S."/>
            <person name="Uol C."/>
        </authorList>
    </citation>
    <scope>NUCLEOTIDE SEQUENCE</scope>
</reference>
<gene>
    <name evidence="14" type="ORF">CDAUBV1_LOCUS11135</name>
</gene>